<dbReference type="AlphaFoldDB" id="A0A8H4QGK6"/>
<accession>A0A8H4QGK6</accession>
<feature type="compositionally biased region" description="Low complexity" evidence="2">
    <location>
        <begin position="42"/>
        <end position="65"/>
    </location>
</feature>
<feature type="region of interest" description="Disordered" evidence="2">
    <location>
        <begin position="420"/>
        <end position="472"/>
    </location>
</feature>
<sequence length="690" mass="71764">MTGVDYAAERGTLRECLNFAIYSAETDLSGAAAASTVPTPNPTATSDATSASTIPTASSIPITSAGSVPSPITVSSSLPKTGAGGKHHRRLASTGQTRRRLSDAREAGSRPVLALPVTSTAATLSASNANPTAGATSSAALSLASLSLSTSPPSANQENGHSRSFSSTYGYSPLAPKPSSGTSGETKTAAIPIAARHKSSSSVSGSVTSTTPAPSTSANGKPKKRGGIDYVCESCAKVYRHPNCLNKHRWEHTAQWREASKFVLSKHQQVQLLEAAAILSHMAVPEVGGKAFSLPDDRSEWPVFLSGGKLPKVGALAEEEEKQQAVQQQQEQQEQRKAGIVIGANGANTGAMPPFGSIGRAHANSSTRTYALQPRTVTVNAQGTNARGISASAPNGPRMYDYAGVGVARATHVAPGLVGVPNPAASAGRKPQASRNYSGSGSSASRSRSRSGSASASNSNGSDLEAAADDVDIEVDVVGEDVDEDEVDGMSLDGEENVKQKTPSAASAAFTYSPYYPSQQLPGQSPGGYHAAYGSYGSYGSGIAGSFGTPSSAYGGGFSSSYSRRGGSLGLGMGMKREEDEMSIGFSVREEDEEEDEAERSSTREEEEEEEETMSMGMGIGGAMSSKKFGPVSSLRETSVGASSTSARSIMTRKSMRTRTLTEKARERVVVVEERKWDGMEMEVDNMDMD</sequence>
<evidence type="ECO:0000313" key="5">
    <source>
        <dbReference type="Proteomes" id="UP000521872"/>
    </source>
</evidence>
<dbReference type="EMBL" id="JAACJL010000059">
    <property type="protein sequence ID" value="KAF4609997.1"/>
    <property type="molecule type" value="Genomic_DNA"/>
</dbReference>
<dbReference type="Proteomes" id="UP000521872">
    <property type="component" value="Unassembled WGS sequence"/>
</dbReference>
<dbReference type="InterPro" id="IPR013087">
    <property type="entry name" value="Znf_C2H2_type"/>
</dbReference>
<gene>
    <name evidence="4" type="ORF">D9613_010506</name>
</gene>
<dbReference type="PROSITE" id="PS50157">
    <property type="entry name" value="ZINC_FINGER_C2H2_2"/>
    <property type="match status" value="1"/>
</dbReference>
<reference evidence="4 5" key="1">
    <citation type="submission" date="2019-12" db="EMBL/GenBank/DDBJ databases">
        <authorList>
            <person name="Floudas D."/>
            <person name="Bentzer J."/>
            <person name="Ahren D."/>
            <person name="Johansson T."/>
            <person name="Persson P."/>
            <person name="Tunlid A."/>
        </authorList>
    </citation>
    <scope>NUCLEOTIDE SEQUENCE [LARGE SCALE GENOMIC DNA]</scope>
    <source>
        <strain evidence="4 5">CBS 102.39</strain>
    </source>
</reference>
<feature type="compositionally biased region" description="Low complexity" evidence="2">
    <location>
        <begin position="433"/>
        <end position="465"/>
    </location>
</feature>
<evidence type="ECO:0000259" key="3">
    <source>
        <dbReference type="PROSITE" id="PS50157"/>
    </source>
</evidence>
<comment type="caution">
    <text evidence="4">The sequence shown here is derived from an EMBL/GenBank/DDBJ whole genome shotgun (WGS) entry which is preliminary data.</text>
</comment>
<feature type="region of interest" description="Disordered" evidence="2">
    <location>
        <begin position="33"/>
        <end position="114"/>
    </location>
</feature>
<keyword evidence="1" id="KW-0862">Zinc</keyword>
<evidence type="ECO:0000256" key="2">
    <source>
        <dbReference type="SAM" id="MobiDB-lite"/>
    </source>
</evidence>
<evidence type="ECO:0000256" key="1">
    <source>
        <dbReference type="PROSITE-ProRule" id="PRU00042"/>
    </source>
</evidence>
<feature type="compositionally biased region" description="Low complexity" evidence="2">
    <location>
        <begin position="200"/>
        <end position="218"/>
    </location>
</feature>
<feature type="region of interest" description="Disordered" evidence="2">
    <location>
        <begin position="584"/>
        <end position="661"/>
    </location>
</feature>
<protein>
    <recommendedName>
        <fullName evidence="3">C2H2-type domain-containing protein</fullName>
    </recommendedName>
</protein>
<proteinExistence type="predicted"/>
<feature type="domain" description="C2H2-type" evidence="3">
    <location>
        <begin position="230"/>
        <end position="257"/>
    </location>
</feature>
<keyword evidence="1" id="KW-0479">Metal-binding</keyword>
<dbReference type="GO" id="GO:0008270">
    <property type="term" value="F:zinc ion binding"/>
    <property type="evidence" value="ECO:0007669"/>
    <property type="project" value="UniProtKB-KW"/>
</dbReference>
<feature type="compositionally biased region" description="Polar residues" evidence="2">
    <location>
        <begin position="66"/>
        <end position="79"/>
    </location>
</feature>
<organism evidence="4 5">
    <name type="scientific">Agrocybe pediades</name>
    <dbReference type="NCBI Taxonomy" id="84607"/>
    <lineage>
        <taxon>Eukaryota</taxon>
        <taxon>Fungi</taxon>
        <taxon>Dikarya</taxon>
        <taxon>Basidiomycota</taxon>
        <taxon>Agaricomycotina</taxon>
        <taxon>Agaricomycetes</taxon>
        <taxon>Agaricomycetidae</taxon>
        <taxon>Agaricales</taxon>
        <taxon>Agaricineae</taxon>
        <taxon>Strophariaceae</taxon>
        <taxon>Agrocybe</taxon>
    </lineage>
</organism>
<name>A0A8H4QGK6_9AGAR</name>
<feature type="compositionally biased region" description="Polar residues" evidence="2">
    <location>
        <begin position="635"/>
        <end position="649"/>
    </location>
</feature>
<evidence type="ECO:0000313" key="4">
    <source>
        <dbReference type="EMBL" id="KAF4609997.1"/>
    </source>
</evidence>
<dbReference type="PROSITE" id="PS00028">
    <property type="entry name" value="ZINC_FINGER_C2H2_1"/>
    <property type="match status" value="1"/>
</dbReference>
<keyword evidence="5" id="KW-1185">Reference proteome</keyword>
<keyword evidence="1" id="KW-0863">Zinc-finger</keyword>
<feature type="compositionally biased region" description="Polar residues" evidence="2">
    <location>
        <begin position="156"/>
        <end position="170"/>
    </location>
</feature>
<feature type="region of interest" description="Disordered" evidence="2">
    <location>
        <begin position="148"/>
        <end position="225"/>
    </location>
</feature>